<gene>
    <name evidence="2" type="ORF">EJ08DRAFT_699445</name>
</gene>
<keyword evidence="3" id="KW-1185">Reference proteome</keyword>
<sequence>MPPHLPSNLTTRQLEHIHNKIWNAYRNSWKQLAKCERKLRNFQTVLNIRSSVRDAKHVKAGIAMLKAQLEADIERWELQLFSSWDQFMELQVKIGRRLGHGRVGNRFAILENLDEVPLEEDEDENQCGPFSAADRAYLLDNHQYCIAWRDNSPILIRHSTLADRMLRQDIEEIEAMTKFMTARQDLEDAEGDLTLAQKALEDFRKGNTETEWKDVPKGEDEHELVKKEDISEDPYPIHKEKQGPDSKTHTDEASSTTMQNKIKEEERSDVKEGPSQPDTKLASREGRFKAMSPDNHRDRESISPPPPATDQKIKKENPDSPPKMTEHNLELAVKNAQRRVGELEWAFYEARLEYKKKLERWG</sequence>
<evidence type="ECO:0000313" key="2">
    <source>
        <dbReference type="EMBL" id="KAF2427704.1"/>
    </source>
</evidence>
<proteinExistence type="predicted"/>
<evidence type="ECO:0000256" key="1">
    <source>
        <dbReference type="SAM" id="MobiDB-lite"/>
    </source>
</evidence>
<dbReference type="AlphaFoldDB" id="A0A9P4NM15"/>
<protein>
    <submittedName>
        <fullName evidence="2">Uncharacterized protein</fullName>
    </submittedName>
</protein>
<feature type="compositionally biased region" description="Basic and acidic residues" evidence="1">
    <location>
        <begin position="261"/>
        <end position="272"/>
    </location>
</feature>
<feature type="compositionally biased region" description="Basic and acidic residues" evidence="1">
    <location>
        <begin position="207"/>
        <end position="252"/>
    </location>
</feature>
<dbReference type="Proteomes" id="UP000800235">
    <property type="component" value="Unassembled WGS sequence"/>
</dbReference>
<feature type="compositionally biased region" description="Basic and acidic residues" evidence="1">
    <location>
        <begin position="311"/>
        <end position="329"/>
    </location>
</feature>
<comment type="caution">
    <text evidence="2">The sequence shown here is derived from an EMBL/GenBank/DDBJ whole genome shotgun (WGS) entry which is preliminary data.</text>
</comment>
<accession>A0A9P4NM15</accession>
<dbReference type="EMBL" id="MU007058">
    <property type="protein sequence ID" value="KAF2427704.1"/>
    <property type="molecule type" value="Genomic_DNA"/>
</dbReference>
<evidence type="ECO:0000313" key="3">
    <source>
        <dbReference type="Proteomes" id="UP000800235"/>
    </source>
</evidence>
<organism evidence="2 3">
    <name type="scientific">Tothia fuscella</name>
    <dbReference type="NCBI Taxonomy" id="1048955"/>
    <lineage>
        <taxon>Eukaryota</taxon>
        <taxon>Fungi</taxon>
        <taxon>Dikarya</taxon>
        <taxon>Ascomycota</taxon>
        <taxon>Pezizomycotina</taxon>
        <taxon>Dothideomycetes</taxon>
        <taxon>Pleosporomycetidae</taxon>
        <taxon>Venturiales</taxon>
        <taxon>Cylindrosympodiaceae</taxon>
        <taxon>Tothia</taxon>
    </lineage>
</organism>
<feature type="compositionally biased region" description="Basic and acidic residues" evidence="1">
    <location>
        <begin position="281"/>
        <end position="301"/>
    </location>
</feature>
<reference evidence="2" key="1">
    <citation type="journal article" date="2020" name="Stud. Mycol.">
        <title>101 Dothideomycetes genomes: a test case for predicting lifestyles and emergence of pathogens.</title>
        <authorList>
            <person name="Haridas S."/>
            <person name="Albert R."/>
            <person name="Binder M."/>
            <person name="Bloem J."/>
            <person name="Labutti K."/>
            <person name="Salamov A."/>
            <person name="Andreopoulos B."/>
            <person name="Baker S."/>
            <person name="Barry K."/>
            <person name="Bills G."/>
            <person name="Bluhm B."/>
            <person name="Cannon C."/>
            <person name="Castanera R."/>
            <person name="Culley D."/>
            <person name="Daum C."/>
            <person name="Ezra D."/>
            <person name="Gonzalez J."/>
            <person name="Henrissat B."/>
            <person name="Kuo A."/>
            <person name="Liang C."/>
            <person name="Lipzen A."/>
            <person name="Lutzoni F."/>
            <person name="Magnuson J."/>
            <person name="Mondo S."/>
            <person name="Nolan M."/>
            <person name="Ohm R."/>
            <person name="Pangilinan J."/>
            <person name="Park H.-J."/>
            <person name="Ramirez L."/>
            <person name="Alfaro M."/>
            <person name="Sun H."/>
            <person name="Tritt A."/>
            <person name="Yoshinaga Y."/>
            <person name="Zwiers L.-H."/>
            <person name="Turgeon B."/>
            <person name="Goodwin S."/>
            <person name="Spatafora J."/>
            <person name="Crous P."/>
            <person name="Grigoriev I."/>
        </authorList>
    </citation>
    <scope>NUCLEOTIDE SEQUENCE</scope>
    <source>
        <strain evidence="2">CBS 130266</strain>
    </source>
</reference>
<feature type="region of interest" description="Disordered" evidence="1">
    <location>
        <begin position="207"/>
        <end position="331"/>
    </location>
</feature>
<name>A0A9P4NM15_9PEZI</name>